<comment type="caution">
    <text evidence="7">The sequence shown here is derived from an EMBL/GenBank/DDBJ whole genome shotgun (WGS) entry which is preliminary data.</text>
</comment>
<dbReference type="PROSITE" id="PS00107">
    <property type="entry name" value="PROTEIN_KINASE_ATP"/>
    <property type="match status" value="1"/>
</dbReference>
<evidence type="ECO:0000313" key="8">
    <source>
        <dbReference type="Proteomes" id="UP000717585"/>
    </source>
</evidence>
<keyword evidence="2 4" id="KW-0547">Nucleotide-binding</keyword>
<dbReference type="EC" id="2.7.11.1" evidence="1"/>
<keyword evidence="5" id="KW-0723">Serine/threonine-protein kinase</keyword>
<evidence type="ECO:0000259" key="6">
    <source>
        <dbReference type="PROSITE" id="PS50011"/>
    </source>
</evidence>
<protein>
    <recommendedName>
        <fullName evidence="1">non-specific serine/threonine protein kinase</fullName>
        <ecNumber evidence="1">2.7.11.1</ecNumber>
    </recommendedName>
</protein>
<keyword evidence="7" id="KW-0808">Transferase</keyword>
<accession>A0A8J6APQ6</accession>
<organism evidence="7 8">
    <name type="scientific">Carpediemonas membranifera</name>
    <dbReference type="NCBI Taxonomy" id="201153"/>
    <lineage>
        <taxon>Eukaryota</taxon>
        <taxon>Metamonada</taxon>
        <taxon>Carpediemonas-like organisms</taxon>
        <taxon>Carpediemonas</taxon>
    </lineage>
</organism>
<dbReference type="EMBL" id="JAHDYR010000066">
    <property type="protein sequence ID" value="KAG9390256.1"/>
    <property type="molecule type" value="Genomic_DNA"/>
</dbReference>
<keyword evidence="7" id="KW-0418">Kinase</keyword>
<feature type="domain" description="Protein kinase" evidence="6">
    <location>
        <begin position="31"/>
        <end position="306"/>
    </location>
</feature>
<dbReference type="InterPro" id="IPR011009">
    <property type="entry name" value="Kinase-like_dom_sf"/>
</dbReference>
<dbReference type="InterPro" id="IPR008271">
    <property type="entry name" value="Ser/Thr_kinase_AS"/>
</dbReference>
<evidence type="ECO:0000256" key="5">
    <source>
        <dbReference type="RuleBase" id="RU000304"/>
    </source>
</evidence>
<reference evidence="7" key="1">
    <citation type="submission" date="2021-05" db="EMBL/GenBank/DDBJ databases">
        <title>A free-living protist that lacks canonical eukaryotic 1 DNA replication and segregation systems.</title>
        <authorList>
            <person name="Salas-Leiva D.E."/>
            <person name="Tromer E.C."/>
            <person name="Curtis B.A."/>
            <person name="Jerlstrom-Hultqvist J."/>
            <person name="Kolisko M."/>
            <person name="Yi Z."/>
            <person name="Salas-Leiva J.S."/>
            <person name="Gallot-Lavallee L."/>
            <person name="Kops G.J.P.L."/>
            <person name="Archibald J.M."/>
            <person name="Simpson A.G.B."/>
            <person name="Roger A.J."/>
        </authorList>
    </citation>
    <scope>NUCLEOTIDE SEQUENCE</scope>
    <source>
        <strain evidence="7">BICM</strain>
    </source>
</reference>
<dbReference type="Pfam" id="PF00069">
    <property type="entry name" value="Pkinase"/>
    <property type="match status" value="1"/>
</dbReference>
<dbReference type="GO" id="GO:0004674">
    <property type="term" value="F:protein serine/threonine kinase activity"/>
    <property type="evidence" value="ECO:0007669"/>
    <property type="project" value="UniProtKB-KW"/>
</dbReference>
<dbReference type="OrthoDB" id="5579860at2759"/>
<keyword evidence="8" id="KW-1185">Reference proteome</keyword>
<evidence type="ECO:0000256" key="2">
    <source>
        <dbReference type="ARBA" id="ARBA00022741"/>
    </source>
</evidence>
<dbReference type="AlphaFoldDB" id="A0A8J6APQ6"/>
<proteinExistence type="inferred from homology"/>
<dbReference type="InterPro" id="IPR000719">
    <property type="entry name" value="Prot_kinase_dom"/>
</dbReference>
<sequence>MVSTCGVGDCIPFRRKKISNLLIKKRYLIDGGEGTQLGSGSYGRVYAGRCIETGTGVAVKIERRGRNSLQKEADILISLKDAGVEVPSVYFSGKQGRYSLLVMDLLGPTLEDVLQLVCQYKPSGAKSFTLITSIVIALRLLDNMQSLHMAGVVHRDIKPQNFIFTLDPRENRLALIDYGLSKKFSAIRADTKTDKLIGTPRFASIKAHKGMAYSYGDDLESLAYTLIYIAKGSLPWWDVDAETPQAGFEIMRRKKQTMSGPAIADGLPSVFGEMIDSARNLEFGTLPDYDRIRAGFRSQLIAHHGTGTPADLAMIRCDWAVFADV</sequence>
<gene>
    <name evidence="7" type="ORF">J8273_8296</name>
</gene>
<evidence type="ECO:0000256" key="1">
    <source>
        <dbReference type="ARBA" id="ARBA00012513"/>
    </source>
</evidence>
<dbReference type="InterPro" id="IPR017441">
    <property type="entry name" value="Protein_kinase_ATP_BS"/>
</dbReference>
<dbReference type="InterPro" id="IPR050235">
    <property type="entry name" value="CK1_Ser-Thr_kinase"/>
</dbReference>
<evidence type="ECO:0000313" key="7">
    <source>
        <dbReference type="EMBL" id="KAG9390256.1"/>
    </source>
</evidence>
<name>A0A8J6APQ6_9EUKA</name>
<dbReference type="GO" id="GO:0005524">
    <property type="term" value="F:ATP binding"/>
    <property type="evidence" value="ECO:0007669"/>
    <property type="project" value="UniProtKB-UniRule"/>
</dbReference>
<evidence type="ECO:0000256" key="4">
    <source>
        <dbReference type="PROSITE-ProRule" id="PRU10141"/>
    </source>
</evidence>
<evidence type="ECO:0000256" key="3">
    <source>
        <dbReference type="ARBA" id="ARBA00022840"/>
    </source>
</evidence>
<dbReference type="PROSITE" id="PS50011">
    <property type="entry name" value="PROTEIN_KINASE_DOM"/>
    <property type="match status" value="1"/>
</dbReference>
<dbReference type="Proteomes" id="UP000717585">
    <property type="component" value="Unassembled WGS sequence"/>
</dbReference>
<feature type="binding site" evidence="4">
    <location>
        <position position="60"/>
    </location>
    <ligand>
        <name>ATP</name>
        <dbReference type="ChEBI" id="CHEBI:30616"/>
    </ligand>
</feature>
<dbReference type="Gene3D" id="1.10.510.10">
    <property type="entry name" value="Transferase(Phosphotransferase) domain 1"/>
    <property type="match status" value="1"/>
</dbReference>
<dbReference type="SUPFAM" id="SSF56112">
    <property type="entry name" value="Protein kinase-like (PK-like)"/>
    <property type="match status" value="1"/>
</dbReference>
<dbReference type="PANTHER" id="PTHR11909">
    <property type="entry name" value="CASEIN KINASE-RELATED"/>
    <property type="match status" value="1"/>
</dbReference>
<dbReference type="PROSITE" id="PS00108">
    <property type="entry name" value="PROTEIN_KINASE_ST"/>
    <property type="match status" value="1"/>
</dbReference>
<dbReference type="SMART" id="SM00220">
    <property type="entry name" value="S_TKc"/>
    <property type="match status" value="1"/>
</dbReference>
<comment type="similarity">
    <text evidence="5">Belongs to the protein kinase superfamily.</text>
</comment>
<keyword evidence="3 4" id="KW-0067">ATP-binding</keyword>